<evidence type="ECO:0000313" key="2">
    <source>
        <dbReference type="Proteomes" id="UP000010469"/>
    </source>
</evidence>
<name>L0ABM1_CALLD</name>
<reference evidence="2" key="1">
    <citation type="submission" date="2012-03" db="EMBL/GenBank/DDBJ databases">
        <title>Complete genome of Caldisphaera lagunensis DSM 15908.</title>
        <authorList>
            <person name="Lucas S."/>
            <person name="Copeland A."/>
            <person name="Lapidus A."/>
            <person name="Glavina del Rio T."/>
            <person name="Dalin E."/>
            <person name="Tice H."/>
            <person name="Bruce D."/>
            <person name="Goodwin L."/>
            <person name="Pitluck S."/>
            <person name="Peters L."/>
            <person name="Mikhailova N."/>
            <person name="Teshima H."/>
            <person name="Kyrpides N."/>
            <person name="Mavromatis K."/>
            <person name="Ivanova N."/>
            <person name="Brettin T."/>
            <person name="Detter J.C."/>
            <person name="Han C."/>
            <person name="Larimer F."/>
            <person name="Land M."/>
            <person name="Hauser L."/>
            <person name="Markowitz V."/>
            <person name="Cheng J.-F."/>
            <person name="Hugenholtz P."/>
            <person name="Woyke T."/>
            <person name="Wu D."/>
            <person name="Spring S."/>
            <person name="Schroeder M."/>
            <person name="Brambilla E."/>
            <person name="Klenk H.-P."/>
            <person name="Eisen J.A."/>
        </authorList>
    </citation>
    <scope>NUCLEOTIDE SEQUENCE [LARGE SCALE GENOMIC DNA]</scope>
    <source>
        <strain evidence="2">DSM 15908 / JCM 11604 / IC-154</strain>
    </source>
</reference>
<dbReference type="EMBL" id="CP003378">
    <property type="protein sequence ID" value="AFZ70445.1"/>
    <property type="molecule type" value="Genomic_DNA"/>
</dbReference>
<dbReference type="AlphaFoldDB" id="L0ABM1"/>
<dbReference type="InParanoid" id="L0ABM1"/>
<dbReference type="RefSeq" id="WP_015232343.1">
    <property type="nucleotide sequence ID" value="NC_019791.1"/>
</dbReference>
<dbReference type="OrthoDB" id="40588at2157"/>
<dbReference type="Gene3D" id="1.10.10.10">
    <property type="entry name" value="Winged helix-like DNA-binding domain superfamily/Winged helix DNA-binding domain"/>
    <property type="match status" value="1"/>
</dbReference>
<evidence type="ECO:0000313" key="1">
    <source>
        <dbReference type="EMBL" id="AFZ70445.1"/>
    </source>
</evidence>
<dbReference type="KEGG" id="clg:Calag_0700"/>
<proteinExistence type="predicted"/>
<keyword evidence="2" id="KW-1185">Reference proteome</keyword>
<dbReference type="GeneID" id="14211960"/>
<dbReference type="Proteomes" id="UP000010469">
    <property type="component" value="Chromosome"/>
</dbReference>
<dbReference type="InterPro" id="IPR036390">
    <property type="entry name" value="WH_DNA-bd_sf"/>
</dbReference>
<protein>
    <submittedName>
        <fullName evidence="1">Uncharacterized protein</fullName>
    </submittedName>
</protein>
<dbReference type="STRING" id="1056495.Calag_0700"/>
<organism evidence="1 2">
    <name type="scientific">Caldisphaera lagunensis (strain DSM 15908 / JCM 11604 / ANMR 0165 / IC-154)</name>
    <dbReference type="NCBI Taxonomy" id="1056495"/>
    <lineage>
        <taxon>Archaea</taxon>
        <taxon>Thermoproteota</taxon>
        <taxon>Thermoprotei</taxon>
        <taxon>Acidilobales</taxon>
        <taxon>Caldisphaeraceae</taxon>
        <taxon>Caldisphaera</taxon>
    </lineage>
</organism>
<accession>L0ABM1</accession>
<sequence length="71" mass="8495">MDINELKNNILFLLEKNDELTFDEIKKMLNWSGDSRPLRKALSELVRESKVQRVPNYERRRMVFKKGNNNA</sequence>
<dbReference type="InterPro" id="IPR036388">
    <property type="entry name" value="WH-like_DNA-bd_sf"/>
</dbReference>
<dbReference type="SUPFAM" id="SSF46785">
    <property type="entry name" value="Winged helix' DNA-binding domain"/>
    <property type="match status" value="1"/>
</dbReference>
<dbReference type="HOGENOM" id="CLU_2730124_0_0_2"/>
<dbReference type="eggNOG" id="arCOG08343">
    <property type="taxonomic scope" value="Archaea"/>
</dbReference>
<gene>
    <name evidence="1" type="ordered locus">Calag_0700</name>
</gene>